<dbReference type="EMBL" id="JBFXLT010000053">
    <property type="protein sequence ID" value="KAL2811850.1"/>
    <property type="molecule type" value="Genomic_DNA"/>
</dbReference>
<protein>
    <submittedName>
        <fullName evidence="1">Polysaccharide lyase</fullName>
    </submittedName>
</protein>
<dbReference type="InterPro" id="IPR025975">
    <property type="entry name" value="Polysacc_lyase"/>
</dbReference>
<keyword evidence="2" id="KW-1185">Reference proteome</keyword>
<keyword evidence="1" id="KW-0456">Lyase</keyword>
<sequence>MALMAFTFVAQATQAFRNTGTLTGWSSINQEHRGTVAEVTNVAYEGATGLKVTQIYDPAYSGRYHSELVANSAYSRGDMGFYGFAFRLQSDWDFTTQSYNLAQFIADFTDTGCDDWMPSTMIWIVGDRLYTRVKTGSICDQATDTFADLATVSPGEWHRIILQMKWESDSSGYFKLWFDGVKVLESYNIATTIAHDRAFQFRVGLYANGWHDDGFLVGSQGTRQVWFDEVGMGTEFKDADPDQW</sequence>
<dbReference type="GO" id="GO:0016829">
    <property type="term" value="F:lyase activity"/>
    <property type="evidence" value="ECO:0007669"/>
    <property type="project" value="UniProtKB-KW"/>
</dbReference>
<evidence type="ECO:0000313" key="1">
    <source>
        <dbReference type="EMBL" id="KAL2811850.1"/>
    </source>
</evidence>
<dbReference type="Proteomes" id="UP001610334">
    <property type="component" value="Unassembled WGS sequence"/>
</dbReference>
<dbReference type="Gene3D" id="2.60.120.200">
    <property type="match status" value="1"/>
</dbReference>
<accession>A0ABR4H8S8</accession>
<reference evidence="1 2" key="1">
    <citation type="submission" date="2024-07" db="EMBL/GenBank/DDBJ databases">
        <title>Section-level genome sequencing and comparative genomics of Aspergillus sections Usti and Cavernicolus.</title>
        <authorList>
            <consortium name="Lawrence Berkeley National Laboratory"/>
            <person name="Nybo J.L."/>
            <person name="Vesth T.C."/>
            <person name="Theobald S."/>
            <person name="Frisvad J.C."/>
            <person name="Larsen T.O."/>
            <person name="Kjaerboelling I."/>
            <person name="Rothschild-Mancinelli K."/>
            <person name="Lyhne E.K."/>
            <person name="Kogle M.E."/>
            <person name="Barry K."/>
            <person name="Clum A."/>
            <person name="Na H."/>
            <person name="Ledsgaard L."/>
            <person name="Lin J."/>
            <person name="Lipzen A."/>
            <person name="Kuo A."/>
            <person name="Riley R."/>
            <person name="Mondo S."/>
            <person name="Labutti K."/>
            <person name="Haridas S."/>
            <person name="Pangalinan J."/>
            <person name="Salamov A.A."/>
            <person name="Simmons B.A."/>
            <person name="Magnuson J.K."/>
            <person name="Chen J."/>
            <person name="Drula E."/>
            <person name="Henrissat B."/>
            <person name="Wiebenga A."/>
            <person name="Lubbers R.J."/>
            <person name="Gomes A.C."/>
            <person name="Makela M.R."/>
            <person name="Stajich J."/>
            <person name="Grigoriev I.V."/>
            <person name="Mortensen U.H."/>
            <person name="De Vries R.P."/>
            <person name="Baker S.E."/>
            <person name="Andersen M.R."/>
        </authorList>
    </citation>
    <scope>NUCLEOTIDE SEQUENCE [LARGE SCALE GENOMIC DNA]</scope>
    <source>
        <strain evidence="1 2">CBS 588.65</strain>
    </source>
</reference>
<name>A0ABR4H8S8_9EURO</name>
<evidence type="ECO:0000313" key="2">
    <source>
        <dbReference type="Proteomes" id="UP001610334"/>
    </source>
</evidence>
<comment type="caution">
    <text evidence="1">The sequence shown here is derived from an EMBL/GenBank/DDBJ whole genome shotgun (WGS) entry which is preliminary data.</text>
</comment>
<organism evidence="1 2">
    <name type="scientific">Aspergillus granulosus</name>
    <dbReference type="NCBI Taxonomy" id="176169"/>
    <lineage>
        <taxon>Eukaryota</taxon>
        <taxon>Fungi</taxon>
        <taxon>Dikarya</taxon>
        <taxon>Ascomycota</taxon>
        <taxon>Pezizomycotina</taxon>
        <taxon>Eurotiomycetes</taxon>
        <taxon>Eurotiomycetidae</taxon>
        <taxon>Eurotiales</taxon>
        <taxon>Aspergillaceae</taxon>
        <taxon>Aspergillus</taxon>
        <taxon>Aspergillus subgen. Nidulantes</taxon>
    </lineage>
</organism>
<gene>
    <name evidence="1" type="ORF">BJX63DRAFT_443825</name>
</gene>
<dbReference type="Pfam" id="PF14099">
    <property type="entry name" value="Polysacc_lyase"/>
    <property type="match status" value="1"/>
</dbReference>
<proteinExistence type="predicted"/>